<dbReference type="EMBL" id="CP012898">
    <property type="protein sequence ID" value="ALJ03870.1"/>
    <property type="molecule type" value="Genomic_DNA"/>
</dbReference>
<reference evidence="2 3" key="1">
    <citation type="submission" date="2015-10" db="EMBL/GenBank/DDBJ databases">
        <authorList>
            <person name="Gilbert D.G."/>
        </authorList>
    </citation>
    <scope>NUCLEOTIDE SEQUENCE [LARGE SCALE GENOMIC DNA]</scope>
    <source>
        <strain evidence="3">HZ-22</strain>
    </source>
</reference>
<keyword evidence="1" id="KW-1133">Transmembrane helix</keyword>
<keyword evidence="3" id="KW-1185">Reference proteome</keyword>
<dbReference type="Proteomes" id="UP000057981">
    <property type="component" value="Chromosome"/>
</dbReference>
<dbReference type="Pfam" id="PF14092">
    <property type="entry name" value="DUF4270"/>
    <property type="match status" value="1"/>
</dbReference>
<keyword evidence="1" id="KW-0812">Transmembrane</keyword>
<organism evidence="2 3">
    <name type="scientific">Pseudalgibacter alginicilyticus</name>
    <dbReference type="NCBI Taxonomy" id="1736674"/>
    <lineage>
        <taxon>Bacteria</taxon>
        <taxon>Pseudomonadati</taxon>
        <taxon>Bacteroidota</taxon>
        <taxon>Flavobacteriia</taxon>
        <taxon>Flavobacteriales</taxon>
        <taxon>Flavobacteriaceae</taxon>
        <taxon>Pseudalgibacter</taxon>
    </lineage>
</organism>
<protein>
    <recommendedName>
        <fullName evidence="4">DUF4270 domain-containing protein</fullName>
    </recommendedName>
</protein>
<dbReference type="AlphaFoldDB" id="A0A0N7HY00"/>
<evidence type="ECO:0000313" key="2">
    <source>
        <dbReference type="EMBL" id="ALJ03870.1"/>
    </source>
</evidence>
<accession>A0A0N7HY00</accession>
<feature type="transmembrane region" description="Helical" evidence="1">
    <location>
        <begin position="12"/>
        <end position="36"/>
    </location>
</feature>
<keyword evidence="1" id="KW-0472">Membrane</keyword>
<dbReference type="InterPro" id="IPR025366">
    <property type="entry name" value="DUF4270"/>
</dbReference>
<gene>
    <name evidence="2" type="ORF">APS56_01310</name>
</gene>
<evidence type="ECO:0008006" key="4">
    <source>
        <dbReference type="Google" id="ProtNLM"/>
    </source>
</evidence>
<name>A0A0N7HY00_9FLAO</name>
<proteinExistence type="predicted"/>
<dbReference type="KEGG" id="ahz:APS56_01310"/>
<evidence type="ECO:0000256" key="1">
    <source>
        <dbReference type="SAM" id="Phobius"/>
    </source>
</evidence>
<evidence type="ECO:0000313" key="3">
    <source>
        <dbReference type="Proteomes" id="UP000057981"/>
    </source>
</evidence>
<dbReference type="STRING" id="1736674.APS56_01310"/>
<sequence>MTNRVYLSSLKLFFMTIHRAISASFLFILLGILFIACESTEEDFPVGEDWVNLDTKVYFIDTLSIKMSTFKFDSIAVSNTSRLLVGAYTDPVFGLTKSQSFAQLSNYSYSLSSDAVFDSIALILNYDNYFYNDTIPNQTINIYEVLDDIEPDEDATNYYNTTTITTSNTSIGTKVFSAKPKKDDSLHVTLNDTFGKTLFENIRDNKINNSDEFLRAYKGLLIKPNDNNTAILGFSTSSYLRIYYNEGSELYSESLTFDIAFNTENSFHNISNITEGTIFESLTDQETYLPSTQTSNYTYAQAGTGMATRIDIPHLENIYDIPGTGIIIDANIKFSLKQNSSTKNLHTNDSLTVYIIDEKSNAISALTTTQGETVLALIEDEDEEFNVTTYSFPVKYFLNLKLTDLNGDDYSLALYPKDFNQSINRYILNGESASNTIKSKLELTYAIYDK</sequence>